<accession>A0A1K2I1F5</accession>
<organism evidence="2 3">
    <name type="scientific">Devosia enhydra</name>
    <dbReference type="NCBI Taxonomy" id="665118"/>
    <lineage>
        <taxon>Bacteria</taxon>
        <taxon>Pseudomonadati</taxon>
        <taxon>Pseudomonadota</taxon>
        <taxon>Alphaproteobacteria</taxon>
        <taxon>Hyphomicrobiales</taxon>
        <taxon>Devosiaceae</taxon>
        <taxon>Devosia</taxon>
    </lineage>
</organism>
<dbReference type="OrthoDB" id="345237at2"/>
<dbReference type="Proteomes" id="UP000183447">
    <property type="component" value="Unassembled WGS sequence"/>
</dbReference>
<keyword evidence="1" id="KW-0812">Transmembrane</keyword>
<keyword evidence="1" id="KW-1133">Transmembrane helix</keyword>
<keyword evidence="3" id="KW-1185">Reference proteome</keyword>
<dbReference type="STRING" id="665118.SAMN02983003_3334"/>
<dbReference type="AlphaFoldDB" id="A0A1K2I1F5"/>
<keyword evidence="1" id="KW-0472">Membrane</keyword>
<gene>
    <name evidence="2" type="ORF">SAMN02983003_3334</name>
</gene>
<dbReference type="InterPro" id="IPR025461">
    <property type="entry name" value="ABA4-like"/>
</dbReference>
<evidence type="ECO:0008006" key="4">
    <source>
        <dbReference type="Google" id="ProtNLM"/>
    </source>
</evidence>
<feature type="transmembrane region" description="Helical" evidence="1">
    <location>
        <begin position="111"/>
        <end position="133"/>
    </location>
</feature>
<evidence type="ECO:0000313" key="3">
    <source>
        <dbReference type="Proteomes" id="UP000183447"/>
    </source>
</evidence>
<dbReference type="RefSeq" id="WP_072345538.1">
    <property type="nucleotide sequence ID" value="NZ_FPKU01000003.1"/>
</dbReference>
<name>A0A1K2I1F5_9HYPH</name>
<dbReference type="Pfam" id="PF14108">
    <property type="entry name" value="ABA4-like"/>
    <property type="match status" value="1"/>
</dbReference>
<reference evidence="2 3" key="1">
    <citation type="submission" date="2016-11" db="EMBL/GenBank/DDBJ databases">
        <authorList>
            <person name="Jaros S."/>
            <person name="Januszkiewicz K."/>
            <person name="Wedrychowicz H."/>
        </authorList>
    </citation>
    <scope>NUCLEOTIDE SEQUENCE [LARGE SCALE GENOMIC DNA]</scope>
    <source>
        <strain evidence="2 3">ATCC 23634</strain>
    </source>
</reference>
<protein>
    <recommendedName>
        <fullName evidence="4">DUF4281 domain-containing protein</fullName>
    </recommendedName>
</protein>
<proteinExistence type="predicted"/>
<sequence length="147" mass="15837">MSADLMFSLSNGLALLGWLILAFAPRRLSAFPIPTRFVIPAILGVAYAVAIIPGMATAQGDFTSLEGLKQLYATASDPLMVAGWQHYLAFDLFVGTWIAERLDGLGVHRIVQIPILAATFMLGPVGLVLAFALELGLRAWRSRRPAA</sequence>
<evidence type="ECO:0000256" key="1">
    <source>
        <dbReference type="SAM" id="Phobius"/>
    </source>
</evidence>
<evidence type="ECO:0000313" key="2">
    <source>
        <dbReference type="EMBL" id="SFZ86160.1"/>
    </source>
</evidence>
<dbReference type="EMBL" id="FPKU01000003">
    <property type="protein sequence ID" value="SFZ86160.1"/>
    <property type="molecule type" value="Genomic_DNA"/>
</dbReference>
<feature type="transmembrane region" description="Helical" evidence="1">
    <location>
        <begin position="40"/>
        <end position="58"/>
    </location>
</feature>